<dbReference type="PANTHER" id="PTHR43080">
    <property type="entry name" value="CBS DOMAIN-CONTAINING PROTEIN CBSX3, MITOCHONDRIAL"/>
    <property type="match status" value="1"/>
</dbReference>
<dbReference type="PROSITE" id="PS51371">
    <property type="entry name" value="CBS"/>
    <property type="match status" value="2"/>
</dbReference>
<proteinExistence type="predicted"/>
<dbReference type="CDD" id="cd04622">
    <property type="entry name" value="CBS_pair_HRP1_like"/>
    <property type="match status" value="1"/>
</dbReference>
<evidence type="ECO:0000313" key="4">
    <source>
        <dbReference type="EMBL" id="RFP61055.1"/>
    </source>
</evidence>
<dbReference type="Gene3D" id="3.10.580.10">
    <property type="entry name" value="CBS-domain"/>
    <property type="match status" value="1"/>
</dbReference>
<dbReference type="Pfam" id="PF00571">
    <property type="entry name" value="CBS"/>
    <property type="match status" value="2"/>
</dbReference>
<dbReference type="SMART" id="SM00116">
    <property type="entry name" value="CBS"/>
    <property type="match status" value="2"/>
</dbReference>
<organism evidence="4 5">
    <name type="scientific">Cognatiluteimonas weifangensis</name>
    <dbReference type="NCBI Taxonomy" id="2303539"/>
    <lineage>
        <taxon>Bacteria</taxon>
        <taxon>Pseudomonadati</taxon>
        <taxon>Pseudomonadota</taxon>
        <taxon>Gammaproteobacteria</taxon>
        <taxon>Lysobacterales</taxon>
        <taxon>Lysobacteraceae</taxon>
        <taxon>Cognatiluteimonas</taxon>
    </lineage>
</organism>
<dbReference type="RefSeq" id="WP_117202082.1">
    <property type="nucleotide sequence ID" value="NZ_JBHTBK010000055.1"/>
</dbReference>
<keyword evidence="1 2" id="KW-0129">CBS domain</keyword>
<keyword evidence="5" id="KW-1185">Reference proteome</keyword>
<protein>
    <submittedName>
        <fullName evidence="4">CBS domain-containing protein</fullName>
    </submittedName>
</protein>
<dbReference type="PANTHER" id="PTHR43080:SF2">
    <property type="entry name" value="CBS DOMAIN-CONTAINING PROTEIN"/>
    <property type="match status" value="1"/>
</dbReference>
<dbReference type="AlphaFoldDB" id="A0A372DNB0"/>
<reference evidence="4 5" key="1">
    <citation type="submission" date="2018-08" db="EMBL/GenBank/DDBJ databases">
        <title>Lysobacter weifangensis sp. nov., a new member of the family 'Xanthomonadaceae', isolated from soil in a farmland.</title>
        <authorList>
            <person name="Zhao H."/>
        </authorList>
    </citation>
    <scope>NUCLEOTIDE SEQUENCE [LARGE SCALE GENOMIC DNA]</scope>
    <source>
        <strain evidence="4 5">WF-2</strain>
    </source>
</reference>
<evidence type="ECO:0000259" key="3">
    <source>
        <dbReference type="PROSITE" id="PS51371"/>
    </source>
</evidence>
<dbReference type="OrthoDB" id="9794094at2"/>
<accession>A0A372DNB0</accession>
<name>A0A372DNB0_9GAMM</name>
<feature type="domain" description="CBS" evidence="3">
    <location>
        <begin position="10"/>
        <end position="67"/>
    </location>
</feature>
<sequence>MQPTRLDTVMTANPAACSRDTPLREVARMMREHDCGLIPVVDAQHKPLGVVTDRDIATRAVAEGKDPASCSAGDYMSAPVKSVPMDSTLADCCEAMEAGQVRRMPVVDAQGRLCGIVSQADVALSGHDAETVEVVKEVSRPH</sequence>
<evidence type="ECO:0000313" key="5">
    <source>
        <dbReference type="Proteomes" id="UP000262917"/>
    </source>
</evidence>
<dbReference type="Proteomes" id="UP000262917">
    <property type="component" value="Unassembled WGS sequence"/>
</dbReference>
<dbReference type="SUPFAM" id="SSF54631">
    <property type="entry name" value="CBS-domain pair"/>
    <property type="match status" value="1"/>
</dbReference>
<dbReference type="InterPro" id="IPR046342">
    <property type="entry name" value="CBS_dom_sf"/>
</dbReference>
<dbReference type="InterPro" id="IPR051257">
    <property type="entry name" value="Diverse_CBS-Domain"/>
</dbReference>
<evidence type="ECO:0000256" key="1">
    <source>
        <dbReference type="ARBA" id="ARBA00023122"/>
    </source>
</evidence>
<gene>
    <name evidence="4" type="ORF">D0Y53_04760</name>
</gene>
<feature type="domain" description="CBS" evidence="3">
    <location>
        <begin position="76"/>
        <end position="132"/>
    </location>
</feature>
<evidence type="ECO:0000256" key="2">
    <source>
        <dbReference type="PROSITE-ProRule" id="PRU00703"/>
    </source>
</evidence>
<dbReference type="EMBL" id="QVPD01000004">
    <property type="protein sequence ID" value="RFP61055.1"/>
    <property type="molecule type" value="Genomic_DNA"/>
</dbReference>
<comment type="caution">
    <text evidence="4">The sequence shown here is derived from an EMBL/GenBank/DDBJ whole genome shotgun (WGS) entry which is preliminary data.</text>
</comment>
<dbReference type="InterPro" id="IPR000644">
    <property type="entry name" value="CBS_dom"/>
</dbReference>